<sequence length="209" mass="22431">MNNFTNGLPKRLYRGAQVQLLDQVVIDELGISGFDLMQKAGTAAFNTLLEQWPQTKRLLVFTGAGNNGGDGYILAGLAKEFGMTVDIIQVAERAKLVGDAKLALEWAEQKQVSITSFADFRQQNSVDHFNTVIVDGLLGTGLDREVTGDYQLAIAWMNDAGYPVLAIDLPSGLNADTGNAMGIAVKADASVTFIGMKQGLLTGQGWDFA</sequence>
<dbReference type="Pfam" id="PF03853">
    <property type="entry name" value="YjeF_N"/>
    <property type="match status" value="1"/>
</dbReference>
<evidence type="ECO:0000259" key="1">
    <source>
        <dbReference type="PROSITE" id="PS51385"/>
    </source>
</evidence>
<evidence type="ECO:0000313" key="2">
    <source>
        <dbReference type="EMBL" id="SVE20281.1"/>
    </source>
</evidence>
<dbReference type="InterPro" id="IPR004443">
    <property type="entry name" value="YjeF_N_dom"/>
</dbReference>
<dbReference type="NCBIfam" id="TIGR00197">
    <property type="entry name" value="yjeF_nterm"/>
    <property type="match status" value="1"/>
</dbReference>
<organism evidence="2">
    <name type="scientific">marine metagenome</name>
    <dbReference type="NCBI Taxonomy" id="408172"/>
    <lineage>
        <taxon>unclassified sequences</taxon>
        <taxon>metagenomes</taxon>
        <taxon>ecological metagenomes</taxon>
    </lineage>
</organism>
<gene>
    <name evidence="2" type="ORF">METZ01_LOCUS473135</name>
</gene>
<dbReference type="EMBL" id="UINC01201094">
    <property type="protein sequence ID" value="SVE20281.1"/>
    <property type="molecule type" value="Genomic_DNA"/>
</dbReference>
<name>A0A383BKB8_9ZZZZ</name>
<dbReference type="AlphaFoldDB" id="A0A383BKB8"/>
<protein>
    <recommendedName>
        <fullName evidence="1">YjeF N-terminal domain-containing protein</fullName>
    </recommendedName>
</protein>
<reference evidence="2" key="1">
    <citation type="submission" date="2018-05" db="EMBL/GenBank/DDBJ databases">
        <authorList>
            <person name="Lanie J.A."/>
            <person name="Ng W.-L."/>
            <person name="Kazmierczak K.M."/>
            <person name="Andrzejewski T.M."/>
            <person name="Davidsen T.M."/>
            <person name="Wayne K.J."/>
            <person name="Tettelin H."/>
            <person name="Glass J.I."/>
            <person name="Rusch D."/>
            <person name="Podicherti R."/>
            <person name="Tsui H.-C.T."/>
            <person name="Winkler M.E."/>
        </authorList>
    </citation>
    <scope>NUCLEOTIDE SEQUENCE</scope>
</reference>
<dbReference type="PROSITE" id="PS51385">
    <property type="entry name" value="YJEF_N"/>
    <property type="match status" value="1"/>
</dbReference>
<dbReference type="InterPro" id="IPR036652">
    <property type="entry name" value="YjeF_N_dom_sf"/>
</dbReference>
<feature type="domain" description="YjeF N-terminal" evidence="1">
    <location>
        <begin position="18"/>
        <end position="209"/>
    </location>
</feature>
<proteinExistence type="inferred from homology"/>
<dbReference type="Gene3D" id="3.40.50.10260">
    <property type="entry name" value="YjeF N-terminal domain"/>
    <property type="match status" value="1"/>
</dbReference>
<dbReference type="HAMAP" id="MF_01966">
    <property type="entry name" value="NADHX_epimerase"/>
    <property type="match status" value="1"/>
</dbReference>
<feature type="non-terminal residue" evidence="2">
    <location>
        <position position="209"/>
    </location>
</feature>
<accession>A0A383BKB8</accession>
<dbReference type="SUPFAM" id="SSF64153">
    <property type="entry name" value="YjeF N-terminal domain-like"/>
    <property type="match status" value="1"/>
</dbReference>